<dbReference type="PANTHER" id="PTHR11801">
    <property type="entry name" value="SIGNAL TRANSDUCER AND ACTIVATOR OF TRANSCRIPTION"/>
    <property type="match status" value="1"/>
</dbReference>
<evidence type="ECO:0000313" key="3">
    <source>
        <dbReference type="EnsemblMetazoa" id="G5163.2:cds"/>
    </source>
</evidence>
<reference evidence="3" key="1">
    <citation type="submission" date="2022-08" db="UniProtKB">
        <authorList>
            <consortium name="EnsemblMetazoa"/>
        </authorList>
    </citation>
    <scope>IDENTIFICATION</scope>
    <source>
        <strain evidence="3">05x7-T-G4-1.051#20</strain>
    </source>
</reference>
<dbReference type="InterPro" id="IPR013799">
    <property type="entry name" value="STAT_TF_prot_interaction"/>
</dbReference>
<dbReference type="GO" id="GO:0003700">
    <property type="term" value="F:DNA-binding transcription factor activity"/>
    <property type="evidence" value="ECO:0007669"/>
    <property type="project" value="InterPro"/>
</dbReference>
<dbReference type="Pfam" id="PF02865">
    <property type="entry name" value="STAT_int"/>
    <property type="match status" value="1"/>
</dbReference>
<keyword evidence="1" id="KW-0727">SH2 domain</keyword>
<dbReference type="Proteomes" id="UP000005408">
    <property type="component" value="Unassembled WGS sequence"/>
</dbReference>
<feature type="domain" description="STAT transcription factor protein interaction" evidence="2">
    <location>
        <begin position="2"/>
        <end position="130"/>
    </location>
</feature>
<evidence type="ECO:0000256" key="1">
    <source>
        <dbReference type="ARBA" id="ARBA00022999"/>
    </source>
</evidence>
<sequence length="143" mass="17144">MSIWARTQQLPQDKLKHVSNLYETSQIPIEVRHYFAEWIEEQPWGQIDENNPSQRDQIFAQQVVQKLIAELESRAVELPQQNEYFLLRIKFQDVAHQFRTHYAQNPMELVRIFKRNLAMEESLLRQHENPDASVRFSIFSVLH</sequence>
<dbReference type="Gene3D" id="1.10.532.10">
    <property type="entry name" value="STAT transcription factor, N-terminal domain"/>
    <property type="match status" value="1"/>
</dbReference>
<accession>A0A8W8NC68</accession>
<organism evidence="3 4">
    <name type="scientific">Magallana gigas</name>
    <name type="common">Pacific oyster</name>
    <name type="synonym">Crassostrea gigas</name>
    <dbReference type="NCBI Taxonomy" id="29159"/>
    <lineage>
        <taxon>Eukaryota</taxon>
        <taxon>Metazoa</taxon>
        <taxon>Spiralia</taxon>
        <taxon>Lophotrochozoa</taxon>
        <taxon>Mollusca</taxon>
        <taxon>Bivalvia</taxon>
        <taxon>Autobranchia</taxon>
        <taxon>Pteriomorphia</taxon>
        <taxon>Ostreida</taxon>
        <taxon>Ostreoidea</taxon>
        <taxon>Ostreidae</taxon>
        <taxon>Magallana</taxon>
    </lineage>
</organism>
<keyword evidence="4" id="KW-1185">Reference proteome</keyword>
<proteinExistence type="predicted"/>
<dbReference type="InterPro" id="IPR001217">
    <property type="entry name" value="STAT"/>
</dbReference>
<dbReference type="InterPro" id="IPR036535">
    <property type="entry name" value="STAT_N_sf"/>
</dbReference>
<protein>
    <recommendedName>
        <fullName evidence="2">STAT transcription factor protein interaction domain-containing protein</fullName>
    </recommendedName>
</protein>
<name>A0A8W8NC68_MAGGI</name>
<dbReference type="SMART" id="SM00964">
    <property type="entry name" value="STAT_int"/>
    <property type="match status" value="1"/>
</dbReference>
<evidence type="ECO:0000313" key="4">
    <source>
        <dbReference type="Proteomes" id="UP000005408"/>
    </source>
</evidence>
<dbReference type="EnsemblMetazoa" id="G5163.2">
    <property type="protein sequence ID" value="G5163.2:cds"/>
    <property type="gene ID" value="G5163"/>
</dbReference>
<dbReference type="SUPFAM" id="SSF48092">
    <property type="entry name" value="Transcription factor STAT-4 N-domain"/>
    <property type="match status" value="1"/>
</dbReference>
<dbReference type="AlphaFoldDB" id="A0A8W8NC68"/>
<evidence type="ECO:0000259" key="2">
    <source>
        <dbReference type="SMART" id="SM00964"/>
    </source>
</evidence>
<dbReference type="GO" id="GO:0007165">
    <property type="term" value="P:signal transduction"/>
    <property type="evidence" value="ECO:0007669"/>
    <property type="project" value="InterPro"/>
</dbReference>